<keyword evidence="2" id="KW-1185">Reference proteome</keyword>
<accession>A0ABR9X446</accession>
<name>A0ABR9X446_9RHOB</name>
<evidence type="ECO:0000313" key="2">
    <source>
        <dbReference type="Proteomes" id="UP000607796"/>
    </source>
</evidence>
<proteinExistence type="predicted"/>
<dbReference type="EMBL" id="JADFFK010000011">
    <property type="protein sequence ID" value="MBE9638281.1"/>
    <property type="molecule type" value="Genomic_DNA"/>
</dbReference>
<organism evidence="1 2">
    <name type="scientific">Salipiger mangrovisoli</name>
    <dbReference type="NCBI Taxonomy" id="2865933"/>
    <lineage>
        <taxon>Bacteria</taxon>
        <taxon>Pseudomonadati</taxon>
        <taxon>Pseudomonadota</taxon>
        <taxon>Alphaproteobacteria</taxon>
        <taxon>Rhodobacterales</taxon>
        <taxon>Roseobacteraceae</taxon>
        <taxon>Salipiger</taxon>
    </lineage>
</organism>
<dbReference type="Proteomes" id="UP000607796">
    <property type="component" value="Unassembled WGS sequence"/>
</dbReference>
<comment type="caution">
    <text evidence="1">The sequence shown here is derived from an EMBL/GenBank/DDBJ whole genome shotgun (WGS) entry which is preliminary data.</text>
</comment>
<evidence type="ECO:0000313" key="1">
    <source>
        <dbReference type="EMBL" id="MBE9638281.1"/>
    </source>
</evidence>
<gene>
    <name evidence="1" type="ORF">IQ782_15615</name>
</gene>
<evidence type="ECO:0008006" key="3">
    <source>
        <dbReference type="Google" id="ProtNLM"/>
    </source>
</evidence>
<sequence length="472" mass="53137">MAWAIEAFRTGRDQAALKHAALPGAPADHAIGGRLFVPPWSVDAVLNEKLVLGGAGGQPVRRLDLKAWGSIAKLLGTYNALANVESVKDIEDNKIVAALPRLFWPQYDWQIGYDNMFRLARAWHVYVTPEAREVFEAKYDIELDLFMKVVLAIYAGTEDSPGVSYARIEGVGASRAEIASVSRVIGSNFEGQMRYSVELRDSDLPRVFRRSVIKERPLFEYLARDGSKGFFVPSRECLLLRITDGLYYDIVSDPDARRVSGDKFEDLCFQLLEHFAGPENYVERERETSYGKSADLFLLDRNGEAGITVECKIRRIPQRVLTSPDPWRDCADAFDDIVKGIVQIWRTQAELYAISRPEMVGVVLQYDPWTVMGNAFIQEIFVKAGDKADRLGIPKARRIPVALVGYAEFESCLRWYEIDAIREGIRLSVEEKYHGYQLSGIIEGFAAKSGPKDTFDYSEIAGRAVPWWGELA</sequence>
<protein>
    <recommendedName>
        <fullName evidence="3">Restriction endonuclease</fullName>
    </recommendedName>
</protein>
<reference evidence="1 2" key="1">
    <citation type="journal article" date="2021" name="Int. J. Syst. Evol. Microbiol.">
        <title>Salipiger mangrovisoli sp. nov., isolated from mangrove soil and the proposal for the reclassification of Paraphaeobacter pallidus as Salipiger pallidus comb. nov.</title>
        <authorList>
            <person name="Du J."/>
            <person name="Liu Y."/>
            <person name="Pei T."/>
            <person name="Deng M.R."/>
            <person name="Zhu H."/>
        </authorList>
    </citation>
    <scope>NUCLEOTIDE SEQUENCE [LARGE SCALE GENOMIC DNA]</scope>
    <source>
        <strain evidence="1 2">6D45A</strain>
    </source>
</reference>